<gene>
    <name evidence="5" type="ORF">SH580_19640</name>
</gene>
<evidence type="ECO:0000313" key="5">
    <source>
        <dbReference type="EMBL" id="WPJ95635.1"/>
    </source>
</evidence>
<evidence type="ECO:0000259" key="4">
    <source>
        <dbReference type="PROSITE" id="PS50977"/>
    </source>
</evidence>
<dbReference type="RefSeq" id="WP_319832514.1">
    <property type="nucleotide sequence ID" value="NZ_CP138858.1"/>
</dbReference>
<dbReference type="SUPFAM" id="SSF46689">
    <property type="entry name" value="Homeodomain-like"/>
    <property type="match status" value="1"/>
</dbReference>
<evidence type="ECO:0000256" key="1">
    <source>
        <dbReference type="ARBA" id="ARBA00023125"/>
    </source>
</evidence>
<sequence length="206" mass="23108">MPRTRSRPKTEEKFQNAVLKLVADEGCSALGINAVAQLAGADKVLIYRYFGDFNGLLQLVAESRQWLPTVDELLRALPVGISAPLPLLREISNSLVHHIRSDASTHQLVRWRRTQACPLCLRFTQEWHQLWQDLPQRLSQQAGADQRNQWAQACGLLSLTLEAELCGEPVDRHCLERIAEGLEYSPSLIDTAPTPPIEESLPTNLL</sequence>
<feature type="DNA-binding region" description="H-T-H motif" evidence="2">
    <location>
        <begin position="31"/>
        <end position="50"/>
    </location>
</feature>
<evidence type="ECO:0000256" key="3">
    <source>
        <dbReference type="SAM" id="MobiDB-lite"/>
    </source>
</evidence>
<protein>
    <submittedName>
        <fullName evidence="5">TetR/AcrR family transcriptional regulator</fullName>
    </submittedName>
</protein>
<dbReference type="InterPro" id="IPR009057">
    <property type="entry name" value="Homeodomain-like_sf"/>
</dbReference>
<reference evidence="5 6" key="1">
    <citation type="submission" date="2023-11" db="EMBL/GenBank/DDBJ databases">
        <title>Coraliomargarita sp. nov., isolated from marine algae.</title>
        <authorList>
            <person name="Lee J.K."/>
            <person name="Baek J.H."/>
            <person name="Kim J.M."/>
            <person name="Choi D.G."/>
            <person name="Jeon C.O."/>
        </authorList>
    </citation>
    <scope>NUCLEOTIDE SEQUENCE [LARGE SCALE GENOMIC DNA]</scope>
    <source>
        <strain evidence="5 6">J2-16</strain>
    </source>
</reference>
<keyword evidence="1 2" id="KW-0238">DNA-binding</keyword>
<proteinExistence type="predicted"/>
<keyword evidence="6" id="KW-1185">Reference proteome</keyword>
<dbReference type="Proteomes" id="UP001324993">
    <property type="component" value="Chromosome"/>
</dbReference>
<evidence type="ECO:0000313" key="6">
    <source>
        <dbReference type="Proteomes" id="UP001324993"/>
    </source>
</evidence>
<feature type="domain" description="HTH tetR-type" evidence="4">
    <location>
        <begin position="8"/>
        <end position="68"/>
    </location>
</feature>
<dbReference type="Gene3D" id="1.10.357.10">
    <property type="entry name" value="Tetracycline Repressor, domain 2"/>
    <property type="match status" value="1"/>
</dbReference>
<feature type="region of interest" description="Disordered" evidence="3">
    <location>
        <begin position="187"/>
        <end position="206"/>
    </location>
</feature>
<dbReference type="EMBL" id="CP138858">
    <property type="protein sequence ID" value="WPJ95635.1"/>
    <property type="molecule type" value="Genomic_DNA"/>
</dbReference>
<dbReference type="InterPro" id="IPR001647">
    <property type="entry name" value="HTH_TetR"/>
</dbReference>
<organism evidence="5 6">
    <name type="scientific">Coraliomargarita algicola</name>
    <dbReference type="NCBI Taxonomy" id="3092156"/>
    <lineage>
        <taxon>Bacteria</taxon>
        <taxon>Pseudomonadati</taxon>
        <taxon>Verrucomicrobiota</taxon>
        <taxon>Opitutia</taxon>
        <taxon>Puniceicoccales</taxon>
        <taxon>Coraliomargaritaceae</taxon>
        <taxon>Coraliomargarita</taxon>
    </lineage>
</organism>
<dbReference type="PROSITE" id="PS50977">
    <property type="entry name" value="HTH_TETR_2"/>
    <property type="match status" value="1"/>
</dbReference>
<accession>A0ABZ0RKU8</accession>
<evidence type="ECO:0000256" key="2">
    <source>
        <dbReference type="PROSITE-ProRule" id="PRU00335"/>
    </source>
</evidence>
<name>A0ABZ0RKU8_9BACT</name>